<dbReference type="Pfam" id="PF03466">
    <property type="entry name" value="LysR_substrate"/>
    <property type="match status" value="1"/>
</dbReference>
<keyword evidence="7" id="KW-1185">Reference proteome</keyword>
<dbReference type="InterPro" id="IPR000847">
    <property type="entry name" value="LysR_HTH_N"/>
</dbReference>
<gene>
    <name evidence="6" type="ORF">KQ910_25930</name>
</gene>
<dbReference type="PANTHER" id="PTHR30537:SF74">
    <property type="entry name" value="HTH-TYPE TRANSCRIPTIONAL REGULATOR TRPI"/>
    <property type="match status" value="1"/>
</dbReference>
<evidence type="ECO:0000313" key="6">
    <source>
        <dbReference type="EMBL" id="MBU8877235.1"/>
    </source>
</evidence>
<dbReference type="InterPro" id="IPR005119">
    <property type="entry name" value="LysR_subst-bd"/>
</dbReference>
<evidence type="ECO:0000259" key="5">
    <source>
        <dbReference type="PROSITE" id="PS50931"/>
    </source>
</evidence>
<organism evidence="6 7">
    <name type="scientific">Reyranella humidisoli</name>
    <dbReference type="NCBI Taxonomy" id="2849149"/>
    <lineage>
        <taxon>Bacteria</taxon>
        <taxon>Pseudomonadati</taxon>
        <taxon>Pseudomonadota</taxon>
        <taxon>Alphaproteobacteria</taxon>
        <taxon>Hyphomicrobiales</taxon>
        <taxon>Reyranellaceae</taxon>
        <taxon>Reyranella</taxon>
    </lineage>
</organism>
<dbReference type="EMBL" id="JAHOPB010000004">
    <property type="protein sequence ID" value="MBU8877235.1"/>
    <property type="molecule type" value="Genomic_DNA"/>
</dbReference>
<sequence>MSTRRLPPLHAVRAFEAAARHLSITHAARELNVTPGAVSRHVRTLEENLQASLFVRRATGLELTPVGQSLAEGTREALDRLEEAAAGVRLRHYRQLSIGVYGHFLSRALLPILARLRRDLPELGVDFHASTNPLDLLPSRFDAVIAVSGIGRQSGLVVRPLMPITTVAVAATSRLRKGPVDFARVPLLHTRPRSEDWRRWLDHAGFLAVPVRGGSTFESASQTLEAVVADLGLGIAIEELLGPDLKAGRIAIAHPARRPTRRHFTLQYDVRFAGDPSLVTFADWLCRSLDAERHYST</sequence>
<keyword evidence="4" id="KW-0804">Transcription</keyword>
<dbReference type="Pfam" id="PF00126">
    <property type="entry name" value="HTH_1"/>
    <property type="match status" value="1"/>
</dbReference>
<reference evidence="6 7" key="1">
    <citation type="submission" date="2021-06" db="EMBL/GenBank/DDBJ databases">
        <authorList>
            <person name="Lee D.H."/>
        </authorList>
    </citation>
    <scope>NUCLEOTIDE SEQUENCE [LARGE SCALE GENOMIC DNA]</scope>
    <source>
        <strain evidence="6 7">MMS21-HV4-11</strain>
    </source>
</reference>
<evidence type="ECO:0000313" key="7">
    <source>
        <dbReference type="Proteomes" id="UP000727907"/>
    </source>
</evidence>
<accession>A0ABS6IT55</accession>
<dbReference type="RefSeq" id="WP_216966839.1">
    <property type="nucleotide sequence ID" value="NZ_JAHOPB010000004.1"/>
</dbReference>
<dbReference type="Proteomes" id="UP000727907">
    <property type="component" value="Unassembled WGS sequence"/>
</dbReference>
<keyword evidence="3" id="KW-0238">DNA-binding</keyword>
<protein>
    <submittedName>
        <fullName evidence="6">LysR family transcriptional regulator</fullName>
    </submittedName>
</protein>
<evidence type="ECO:0000256" key="1">
    <source>
        <dbReference type="ARBA" id="ARBA00009437"/>
    </source>
</evidence>
<dbReference type="PROSITE" id="PS50931">
    <property type="entry name" value="HTH_LYSR"/>
    <property type="match status" value="1"/>
</dbReference>
<name>A0ABS6IT55_9HYPH</name>
<dbReference type="InterPro" id="IPR058163">
    <property type="entry name" value="LysR-type_TF_proteobact-type"/>
</dbReference>
<evidence type="ECO:0000256" key="3">
    <source>
        <dbReference type="ARBA" id="ARBA00023125"/>
    </source>
</evidence>
<keyword evidence="2" id="KW-0805">Transcription regulation</keyword>
<evidence type="ECO:0000256" key="2">
    <source>
        <dbReference type="ARBA" id="ARBA00023015"/>
    </source>
</evidence>
<comment type="similarity">
    <text evidence="1">Belongs to the LysR transcriptional regulatory family.</text>
</comment>
<comment type="caution">
    <text evidence="6">The sequence shown here is derived from an EMBL/GenBank/DDBJ whole genome shotgun (WGS) entry which is preliminary data.</text>
</comment>
<feature type="domain" description="HTH lysR-type" evidence="5">
    <location>
        <begin position="7"/>
        <end position="64"/>
    </location>
</feature>
<proteinExistence type="inferred from homology"/>
<evidence type="ECO:0000256" key="4">
    <source>
        <dbReference type="ARBA" id="ARBA00023163"/>
    </source>
</evidence>
<dbReference type="PANTHER" id="PTHR30537">
    <property type="entry name" value="HTH-TYPE TRANSCRIPTIONAL REGULATOR"/>
    <property type="match status" value="1"/>
</dbReference>